<evidence type="ECO:0000256" key="5">
    <source>
        <dbReference type="ARBA" id="ARBA00022821"/>
    </source>
</evidence>
<keyword evidence="3" id="KW-0677">Repeat</keyword>
<dbReference type="InterPro" id="IPR003591">
    <property type="entry name" value="Leu-rich_rpt_typical-subtyp"/>
</dbReference>
<dbReference type="InterPro" id="IPR032675">
    <property type="entry name" value="LRR_dom_sf"/>
</dbReference>
<organism evidence="11 12">
    <name type="scientific">Tanacetum coccineum</name>
    <dbReference type="NCBI Taxonomy" id="301880"/>
    <lineage>
        <taxon>Eukaryota</taxon>
        <taxon>Viridiplantae</taxon>
        <taxon>Streptophyta</taxon>
        <taxon>Embryophyta</taxon>
        <taxon>Tracheophyta</taxon>
        <taxon>Spermatophyta</taxon>
        <taxon>Magnoliopsida</taxon>
        <taxon>eudicotyledons</taxon>
        <taxon>Gunneridae</taxon>
        <taxon>Pentapetalae</taxon>
        <taxon>asterids</taxon>
        <taxon>campanulids</taxon>
        <taxon>Asterales</taxon>
        <taxon>Asteraceae</taxon>
        <taxon>Asteroideae</taxon>
        <taxon>Anthemideae</taxon>
        <taxon>Anthemidinae</taxon>
        <taxon>Tanacetum</taxon>
    </lineage>
</organism>
<dbReference type="Gene3D" id="3.40.50.300">
    <property type="entry name" value="P-loop containing nucleotide triphosphate hydrolases"/>
    <property type="match status" value="1"/>
</dbReference>
<dbReference type="InterPro" id="IPR027417">
    <property type="entry name" value="P-loop_NTPase"/>
</dbReference>
<dbReference type="InterPro" id="IPR055414">
    <property type="entry name" value="LRR_R13L4/SHOC2-like"/>
</dbReference>
<dbReference type="Gene3D" id="1.10.10.10">
    <property type="entry name" value="Winged helix-like DNA-binding domain superfamily/Winged helix DNA-binding domain"/>
    <property type="match status" value="1"/>
</dbReference>
<evidence type="ECO:0000313" key="12">
    <source>
        <dbReference type="Proteomes" id="UP001151760"/>
    </source>
</evidence>
<feature type="domain" description="Disease resistance protein winged helix" evidence="9">
    <location>
        <begin position="494"/>
        <end position="557"/>
    </location>
</feature>
<evidence type="ECO:0000259" key="9">
    <source>
        <dbReference type="Pfam" id="PF23559"/>
    </source>
</evidence>
<proteinExistence type="inferred from homology"/>
<evidence type="ECO:0000256" key="2">
    <source>
        <dbReference type="ARBA" id="ARBA00022614"/>
    </source>
</evidence>
<dbReference type="SMART" id="SM00369">
    <property type="entry name" value="LRR_TYP"/>
    <property type="match status" value="2"/>
</dbReference>
<feature type="domain" description="NB-ARC" evidence="7">
    <location>
        <begin position="240"/>
        <end position="403"/>
    </location>
</feature>
<dbReference type="InterPro" id="IPR002182">
    <property type="entry name" value="NB-ARC"/>
</dbReference>
<evidence type="ECO:0000256" key="6">
    <source>
        <dbReference type="ARBA" id="ARBA00022840"/>
    </source>
</evidence>
<keyword evidence="4" id="KW-0547">Nucleotide-binding</keyword>
<dbReference type="InterPro" id="IPR057135">
    <property type="entry name" value="At4g27190-like_LRR"/>
</dbReference>
<feature type="domain" description="Disease resistance protein At4g27190-like leucine-rich repeats" evidence="8">
    <location>
        <begin position="910"/>
        <end position="1028"/>
    </location>
</feature>
<keyword evidence="2" id="KW-0433">Leucine-rich repeat</keyword>
<dbReference type="PRINTS" id="PR00364">
    <property type="entry name" value="DISEASERSIST"/>
</dbReference>
<comment type="caution">
    <text evidence="11">The sequence shown here is derived from an EMBL/GenBank/DDBJ whole genome shotgun (WGS) entry which is preliminary data.</text>
</comment>
<dbReference type="InterPro" id="IPR050905">
    <property type="entry name" value="Plant_NBS-LRR"/>
</dbReference>
<dbReference type="EMBL" id="BQNB010014404">
    <property type="protein sequence ID" value="GJT27746.1"/>
    <property type="molecule type" value="Genomic_DNA"/>
</dbReference>
<dbReference type="InterPro" id="IPR058922">
    <property type="entry name" value="WHD_DRP"/>
</dbReference>
<keyword evidence="6" id="KW-0067">ATP-binding</keyword>
<comment type="similarity">
    <text evidence="1">Belongs to the disease resistance NB-LRR family.</text>
</comment>
<feature type="domain" description="Disease resistance R13L4/SHOC-2-like LRR" evidence="10">
    <location>
        <begin position="635"/>
        <end position="776"/>
    </location>
</feature>
<evidence type="ECO:0000256" key="3">
    <source>
        <dbReference type="ARBA" id="ARBA00022737"/>
    </source>
</evidence>
<keyword evidence="12" id="KW-1185">Reference proteome</keyword>
<reference evidence="11" key="2">
    <citation type="submission" date="2022-01" db="EMBL/GenBank/DDBJ databases">
        <authorList>
            <person name="Yamashiro T."/>
            <person name="Shiraishi A."/>
            <person name="Satake H."/>
            <person name="Nakayama K."/>
        </authorList>
    </citation>
    <scope>NUCLEOTIDE SEQUENCE</scope>
</reference>
<evidence type="ECO:0000259" key="10">
    <source>
        <dbReference type="Pfam" id="PF23598"/>
    </source>
</evidence>
<evidence type="ECO:0000256" key="1">
    <source>
        <dbReference type="ARBA" id="ARBA00008894"/>
    </source>
</evidence>
<accession>A0ABQ5CKY0</accession>
<dbReference type="PANTHER" id="PTHR33463">
    <property type="entry name" value="NB-ARC DOMAIN-CONTAINING PROTEIN-RELATED"/>
    <property type="match status" value="1"/>
</dbReference>
<dbReference type="Gene3D" id="3.80.10.10">
    <property type="entry name" value="Ribonuclease Inhibitor"/>
    <property type="match status" value="2"/>
</dbReference>
<dbReference type="Gene3D" id="1.10.8.430">
    <property type="entry name" value="Helical domain of apoptotic protease-activating factors"/>
    <property type="match status" value="1"/>
</dbReference>
<evidence type="ECO:0000313" key="11">
    <source>
        <dbReference type="EMBL" id="GJT27746.1"/>
    </source>
</evidence>
<protein>
    <submittedName>
        <fullName evidence="11">NB-ARC domains-containing protein</fullName>
    </submittedName>
</protein>
<dbReference type="Pfam" id="PF00931">
    <property type="entry name" value="NB-ARC"/>
    <property type="match status" value="1"/>
</dbReference>
<name>A0ABQ5CKY0_9ASTR</name>
<evidence type="ECO:0000256" key="4">
    <source>
        <dbReference type="ARBA" id="ARBA00022741"/>
    </source>
</evidence>
<dbReference type="Pfam" id="PF23247">
    <property type="entry name" value="LRR_RPS2"/>
    <property type="match status" value="1"/>
</dbReference>
<dbReference type="SUPFAM" id="SSF52540">
    <property type="entry name" value="P-loop containing nucleoside triphosphate hydrolases"/>
    <property type="match status" value="1"/>
</dbReference>
<dbReference type="InterPro" id="IPR042197">
    <property type="entry name" value="Apaf_helical"/>
</dbReference>
<sequence>MTHENNLKLEGPGTSGKWEASNRALRALEVTVAGIIFSLALTESILSKENGSLNLGKKSGLSSAGPLKCFSYTEALLGLMAEAIAAGAGVAAALIQGKTALWDPLKRTVASSNDMDEIYGALDDAMKTLVARRDDHDNMVQRCKTTMIPSNTYTNWNYRVDVVAKEVEKLKVMYSKERKRSSWFSFNTRSNFTKKMKKTATRVFALMEEDTQLVDVLVDKKPACVVEMITPTITNIPTLQKPLEQALGWLCDKKVRGIRIHGLVGSGKTTIMQNLNNHVKVAEMFDIVIWVTVSREGSMENRAIDQIQQIIAQRLKLDIEVTTHHDLVASRIREELKSIKYVLLLDDVKEDLNLDKIGVPMSDNGSKIVFTTRLQHVCSSIATRQTNVAPLNRKEALLMFKSVLDRPHLEENSNIKRLMPQIINWCGYHPLMIKVAAGVFRVKETEESWHDGLMNLRKWPEKGDDTMQEIYRLLNSCFDCLKDTQKKCFFYSALYPEDSDIQKDCLLENWAAEELLDAGDGVEVMRANGREVLDYLKMVSLLEENTFQQCIRMHKLIRLAALYNLSTNDDQGILVKSGEALHKPVDVEFWKEKKWISLVDSKMNALPDQPDCSTLSTLILQKNKDLEVIPRAFFKHMQSLRVLDLYDTRITSLPNSLLKLATLKVLYLQKCVALVELHREIGNLQKLEVLDIRGSGLENIPPQVESLISLRRLLVSFTSSMSIHPTQKAANEVEVISKIPMLKELVVDVEDGLERILYGAIVNVVRLTRLSLLQFCFSNKVVDYIKAIGGSWKIYFPNEILLQSYINRPDSVEFNECQIFTGCDFSSHPHIMKFMPYFKFDGEVSDGTISQVLCNDVAIELVNHNGLEHISSFTAENMNRIRSCVIKDCNKMRTIVDGNTGGGSILNNMEQLHMINLPVLKNICEGPMQGLKSLKTLILCNCPMLSWVCTYGVILQLPEIRHLEVERCPEIKEIFNGSTNIVSPILPNLKKLILVDMPQLRSILVSNSFEWPSLEKLKILGCPELKSLPFQKNSAVKLTSIEAEKSWWEALENDEDIRDQFRRYCTLK</sequence>
<evidence type="ECO:0000259" key="7">
    <source>
        <dbReference type="Pfam" id="PF00931"/>
    </source>
</evidence>
<dbReference type="Pfam" id="PF23559">
    <property type="entry name" value="WHD_DRP"/>
    <property type="match status" value="1"/>
</dbReference>
<keyword evidence="5" id="KW-0611">Plant defense</keyword>
<evidence type="ECO:0000259" key="8">
    <source>
        <dbReference type="Pfam" id="PF23247"/>
    </source>
</evidence>
<dbReference type="InterPro" id="IPR036388">
    <property type="entry name" value="WH-like_DNA-bd_sf"/>
</dbReference>
<dbReference type="SUPFAM" id="SSF52058">
    <property type="entry name" value="L domain-like"/>
    <property type="match status" value="1"/>
</dbReference>
<reference evidence="11" key="1">
    <citation type="journal article" date="2022" name="Int. J. Mol. Sci.">
        <title>Draft Genome of Tanacetum Coccineum: Genomic Comparison of Closely Related Tanacetum-Family Plants.</title>
        <authorList>
            <person name="Yamashiro T."/>
            <person name="Shiraishi A."/>
            <person name="Nakayama K."/>
            <person name="Satake H."/>
        </authorList>
    </citation>
    <scope>NUCLEOTIDE SEQUENCE</scope>
</reference>
<dbReference type="Proteomes" id="UP001151760">
    <property type="component" value="Unassembled WGS sequence"/>
</dbReference>
<dbReference type="Pfam" id="PF23598">
    <property type="entry name" value="LRR_14"/>
    <property type="match status" value="1"/>
</dbReference>
<dbReference type="PANTHER" id="PTHR33463:SF209">
    <property type="entry name" value="DISEASE RESISTANCE PROTEIN RPS2-LIKE"/>
    <property type="match status" value="1"/>
</dbReference>
<gene>
    <name evidence="11" type="ORF">Tco_0908021</name>
</gene>